<gene>
    <name evidence="1" type="ORF">KSX_68960</name>
</gene>
<dbReference type="Gene3D" id="3.40.50.300">
    <property type="entry name" value="P-loop containing nucleotide triphosphate hydrolases"/>
    <property type="match status" value="1"/>
</dbReference>
<dbReference type="RefSeq" id="WP_220197907.1">
    <property type="nucleotide sequence ID" value="NZ_BNJF01000004.1"/>
</dbReference>
<organism evidence="1 2">
    <name type="scientific">Ktedonospora formicarum</name>
    <dbReference type="NCBI Taxonomy" id="2778364"/>
    <lineage>
        <taxon>Bacteria</taxon>
        <taxon>Bacillati</taxon>
        <taxon>Chloroflexota</taxon>
        <taxon>Ktedonobacteria</taxon>
        <taxon>Ktedonobacterales</taxon>
        <taxon>Ktedonobacteraceae</taxon>
        <taxon>Ktedonospora</taxon>
    </lineage>
</organism>
<comment type="caution">
    <text evidence="1">The sequence shown here is derived from an EMBL/GenBank/DDBJ whole genome shotgun (WGS) entry which is preliminary data.</text>
</comment>
<dbReference type="AlphaFoldDB" id="A0A8J3MWJ9"/>
<accession>A0A8J3MWJ9</accession>
<proteinExistence type="predicted"/>
<name>A0A8J3MWJ9_9CHLR</name>
<protein>
    <submittedName>
        <fullName evidence="1">Uncharacterized protein</fullName>
    </submittedName>
</protein>
<dbReference type="Proteomes" id="UP000612362">
    <property type="component" value="Unassembled WGS sequence"/>
</dbReference>
<dbReference type="InterPro" id="IPR027417">
    <property type="entry name" value="P-loop_NTPase"/>
</dbReference>
<sequence length="103" mass="11920">MAAYTAIPSRANVIFIECVCPRELAIERLSHRWSRRFHEEQHSKASSASDGRPDLYDQQAIRWEPFEPASEPHITHIVLPTTPPLQETFRSLVGMLQRYDAIF</sequence>
<evidence type="ECO:0000313" key="1">
    <source>
        <dbReference type="EMBL" id="GHO48733.1"/>
    </source>
</evidence>
<evidence type="ECO:0000313" key="2">
    <source>
        <dbReference type="Proteomes" id="UP000612362"/>
    </source>
</evidence>
<keyword evidence="2" id="KW-1185">Reference proteome</keyword>
<dbReference type="EMBL" id="BNJF01000004">
    <property type="protein sequence ID" value="GHO48733.1"/>
    <property type="molecule type" value="Genomic_DNA"/>
</dbReference>
<reference evidence="1" key="1">
    <citation type="submission" date="2020-10" db="EMBL/GenBank/DDBJ databases">
        <title>Taxonomic study of unclassified bacteria belonging to the class Ktedonobacteria.</title>
        <authorList>
            <person name="Yabe S."/>
            <person name="Wang C.M."/>
            <person name="Zheng Y."/>
            <person name="Sakai Y."/>
            <person name="Cavaletti L."/>
            <person name="Monciardini P."/>
            <person name="Donadio S."/>
        </authorList>
    </citation>
    <scope>NUCLEOTIDE SEQUENCE</scope>
    <source>
        <strain evidence="1">SOSP1-1</strain>
    </source>
</reference>